<sequence>MTSKTKPTVSAAIDADNDITSPLDFSYKCLAGIQDAMEEEPRAGPHKFIRVEKYDEAGNVKVKYKANSLRFCYNAISDLQSFCSTLEHFLEDPSDLGWLDLSFNDISTIDEVILQYPNIKILYLHSNDIKKLSEIDKLAALPELRKITLHGNPIEDLQGYRQYVISTLPRLKTLDFVAVTNQDRSDAMTWRELKSKKK</sequence>
<dbReference type="SUPFAM" id="SSF52058">
    <property type="entry name" value="L domain-like"/>
    <property type="match status" value="1"/>
</dbReference>
<keyword evidence="4" id="KW-0433">Leucine-rich repeat</keyword>
<keyword evidence="7" id="KW-1185">Reference proteome</keyword>
<dbReference type="EMBL" id="CALNXK010000007">
    <property type="protein sequence ID" value="CAH3039454.1"/>
    <property type="molecule type" value="Genomic_DNA"/>
</dbReference>
<protein>
    <recommendedName>
        <fullName evidence="2">Leucine-rich repeat-containing protein 51</fullName>
    </recommendedName>
</protein>
<organism evidence="6 7">
    <name type="scientific">Porites lobata</name>
    <dbReference type="NCBI Taxonomy" id="104759"/>
    <lineage>
        <taxon>Eukaryota</taxon>
        <taxon>Metazoa</taxon>
        <taxon>Cnidaria</taxon>
        <taxon>Anthozoa</taxon>
        <taxon>Hexacorallia</taxon>
        <taxon>Scleractinia</taxon>
        <taxon>Fungiina</taxon>
        <taxon>Poritidae</taxon>
        <taxon>Porites</taxon>
    </lineage>
</organism>
<evidence type="ECO:0000313" key="7">
    <source>
        <dbReference type="Proteomes" id="UP001159405"/>
    </source>
</evidence>
<dbReference type="Gene3D" id="3.80.10.10">
    <property type="entry name" value="Ribonuclease Inhibitor"/>
    <property type="match status" value="1"/>
</dbReference>
<keyword evidence="5" id="KW-0677">Repeat</keyword>
<dbReference type="InterPro" id="IPR032675">
    <property type="entry name" value="LRR_dom_sf"/>
</dbReference>
<name>A0ABN8N5L0_9CNID</name>
<dbReference type="PANTHER" id="PTHR46545">
    <property type="entry name" value="LEUCINE-RICH REPEAT-CONTAINING PROTEIN 51"/>
    <property type="match status" value="1"/>
</dbReference>
<gene>
    <name evidence="6" type="ORF">PLOB_00042701</name>
</gene>
<dbReference type="InterPro" id="IPR001611">
    <property type="entry name" value="Leu-rich_rpt"/>
</dbReference>
<dbReference type="PROSITE" id="PS51450">
    <property type="entry name" value="LRR"/>
    <property type="match status" value="2"/>
</dbReference>
<evidence type="ECO:0000256" key="1">
    <source>
        <dbReference type="ARBA" id="ARBA00004496"/>
    </source>
</evidence>
<dbReference type="PANTHER" id="PTHR46545:SF1">
    <property type="entry name" value="LEUCINE-RICH REPEAT-CONTAINING PROTEIN 51"/>
    <property type="match status" value="1"/>
</dbReference>
<accession>A0ABN8N5L0</accession>
<dbReference type="Proteomes" id="UP001159405">
    <property type="component" value="Unassembled WGS sequence"/>
</dbReference>
<evidence type="ECO:0000256" key="3">
    <source>
        <dbReference type="ARBA" id="ARBA00022490"/>
    </source>
</evidence>
<proteinExistence type="predicted"/>
<evidence type="ECO:0000256" key="5">
    <source>
        <dbReference type="ARBA" id="ARBA00022737"/>
    </source>
</evidence>
<evidence type="ECO:0000256" key="2">
    <source>
        <dbReference type="ARBA" id="ARBA00014223"/>
    </source>
</evidence>
<comment type="subcellular location">
    <subcellularLocation>
        <location evidence="1">Cytoplasm</location>
    </subcellularLocation>
</comment>
<evidence type="ECO:0000256" key="4">
    <source>
        <dbReference type="ARBA" id="ARBA00022614"/>
    </source>
</evidence>
<dbReference type="Pfam" id="PF14580">
    <property type="entry name" value="LRR_9"/>
    <property type="match status" value="1"/>
</dbReference>
<reference evidence="6 7" key="1">
    <citation type="submission" date="2022-05" db="EMBL/GenBank/DDBJ databases">
        <authorList>
            <consortium name="Genoscope - CEA"/>
            <person name="William W."/>
        </authorList>
    </citation>
    <scope>NUCLEOTIDE SEQUENCE [LARGE SCALE GENOMIC DNA]</scope>
</reference>
<evidence type="ECO:0000313" key="6">
    <source>
        <dbReference type="EMBL" id="CAH3039454.1"/>
    </source>
</evidence>
<comment type="caution">
    <text evidence="6">The sequence shown here is derived from an EMBL/GenBank/DDBJ whole genome shotgun (WGS) entry which is preliminary data.</text>
</comment>
<keyword evidence="3" id="KW-0963">Cytoplasm</keyword>